<feature type="region of interest" description="Disordered" evidence="1">
    <location>
        <begin position="102"/>
        <end position="172"/>
    </location>
</feature>
<sequence length="172" mass="19702">MKKLDVPEKTKKDSLSRTWNQSVKNRKSFSDFLSLYRFFKSLMRDTKRSKADNDVAERTRARAVLACLLPSYYRKWVDDWDEDDLYDFNKLITTCEERSKNPLLNKFEDDPASIAPVKPSVRVHPDQDQIKQEANYVGSGGFPPRGRGRGRGQGGRGRGGRGGHTQSSQQYP</sequence>
<name>A0A0G4IET3_9ALVE</name>
<protein>
    <submittedName>
        <fullName evidence="2">Uncharacterized protein</fullName>
    </submittedName>
</protein>
<evidence type="ECO:0000256" key="1">
    <source>
        <dbReference type="SAM" id="MobiDB-lite"/>
    </source>
</evidence>
<dbReference type="PhylomeDB" id="A0A0G4IET3"/>
<proteinExistence type="predicted"/>
<dbReference type="AlphaFoldDB" id="A0A0G4IET3"/>
<organism evidence="2">
    <name type="scientific">Chromera velia CCMP2878</name>
    <dbReference type="NCBI Taxonomy" id="1169474"/>
    <lineage>
        <taxon>Eukaryota</taxon>
        <taxon>Sar</taxon>
        <taxon>Alveolata</taxon>
        <taxon>Colpodellida</taxon>
        <taxon>Chromeraceae</taxon>
        <taxon>Chromera</taxon>
    </lineage>
</organism>
<dbReference type="EMBL" id="CDMZ01005909">
    <property type="protein sequence ID" value="CEM55778.1"/>
    <property type="molecule type" value="Genomic_DNA"/>
</dbReference>
<reference evidence="2" key="1">
    <citation type="submission" date="2014-11" db="EMBL/GenBank/DDBJ databases">
        <authorList>
            <person name="Otto D Thomas"/>
            <person name="Naeem Raeece"/>
        </authorList>
    </citation>
    <scope>NUCLEOTIDE SEQUENCE</scope>
</reference>
<feature type="compositionally biased region" description="Gly residues" evidence="1">
    <location>
        <begin position="151"/>
        <end position="163"/>
    </location>
</feature>
<dbReference type="VEuPathDB" id="CryptoDB:Cvel_2436"/>
<accession>A0A0G4IET3</accession>
<evidence type="ECO:0000313" key="2">
    <source>
        <dbReference type="EMBL" id="CEM55778.1"/>
    </source>
</evidence>
<gene>
    <name evidence="2" type="ORF">Cvel_2436</name>
</gene>